<keyword evidence="3" id="KW-1185">Reference proteome</keyword>
<accession>E4UTX2</accession>
<evidence type="ECO:0000313" key="3">
    <source>
        <dbReference type="Proteomes" id="UP000002669"/>
    </source>
</evidence>
<sequence>MQRPACILCVNKTTQDQRQAFLEDAKKDNEDGEARTRPDRKAKERRERETRSSLGAAEILPDPPRPSLLSAWGDQKKHKNKRSITTNKKKPEAKRQSLASLFTLFRKKKKGIIPSDPFNRHLASPQHR</sequence>
<evidence type="ECO:0000256" key="1">
    <source>
        <dbReference type="SAM" id="MobiDB-lite"/>
    </source>
</evidence>
<protein>
    <submittedName>
        <fullName evidence="2">Uncharacterized protein</fullName>
    </submittedName>
</protein>
<dbReference type="AlphaFoldDB" id="E4UTX2"/>
<reference evidence="3" key="1">
    <citation type="journal article" date="2012" name="MBio">
        <title>Comparative genome analysis of Trichophyton rubrum and related dermatophytes reveals candidate genes involved in infection.</title>
        <authorList>
            <person name="Martinez D.A."/>
            <person name="Oliver B.G."/>
            <person name="Graeser Y."/>
            <person name="Goldberg J.M."/>
            <person name="Li W."/>
            <person name="Martinez-Rossi N.M."/>
            <person name="Monod M."/>
            <person name="Shelest E."/>
            <person name="Barton R.C."/>
            <person name="Birch E."/>
            <person name="Brakhage A.A."/>
            <person name="Chen Z."/>
            <person name="Gurr S.J."/>
            <person name="Heiman D."/>
            <person name="Heitman J."/>
            <person name="Kosti I."/>
            <person name="Rossi A."/>
            <person name="Saif S."/>
            <person name="Samalova M."/>
            <person name="Saunders C.W."/>
            <person name="Shea T."/>
            <person name="Summerbell R.C."/>
            <person name="Xu J."/>
            <person name="Young S."/>
            <person name="Zeng Q."/>
            <person name="Birren B.W."/>
            <person name="Cuomo C.A."/>
            <person name="White T.C."/>
        </authorList>
    </citation>
    <scope>NUCLEOTIDE SEQUENCE [LARGE SCALE GENOMIC DNA]</scope>
    <source>
        <strain evidence="3">ATCC MYA-4604 / CBS 118893</strain>
    </source>
</reference>
<dbReference type="RefSeq" id="XP_003173608.1">
    <property type="nucleotide sequence ID" value="XM_003173560.1"/>
</dbReference>
<evidence type="ECO:0000313" key="2">
    <source>
        <dbReference type="EMBL" id="EFR00778.1"/>
    </source>
</evidence>
<feature type="compositionally biased region" description="Basic and acidic residues" evidence="1">
    <location>
        <begin position="21"/>
        <end position="51"/>
    </location>
</feature>
<organism evidence="3">
    <name type="scientific">Arthroderma gypseum (strain ATCC MYA-4604 / CBS 118893)</name>
    <name type="common">Microsporum gypseum</name>
    <dbReference type="NCBI Taxonomy" id="535722"/>
    <lineage>
        <taxon>Eukaryota</taxon>
        <taxon>Fungi</taxon>
        <taxon>Dikarya</taxon>
        <taxon>Ascomycota</taxon>
        <taxon>Pezizomycotina</taxon>
        <taxon>Eurotiomycetes</taxon>
        <taxon>Eurotiomycetidae</taxon>
        <taxon>Onygenales</taxon>
        <taxon>Arthrodermataceae</taxon>
        <taxon>Nannizzia</taxon>
    </lineage>
</organism>
<proteinExistence type="predicted"/>
<dbReference type="HOGENOM" id="CLU_1959049_0_0_1"/>
<dbReference type="EMBL" id="DS989824">
    <property type="protein sequence ID" value="EFR00778.1"/>
    <property type="molecule type" value="Genomic_DNA"/>
</dbReference>
<feature type="region of interest" description="Disordered" evidence="1">
    <location>
        <begin position="20"/>
        <end position="95"/>
    </location>
</feature>
<dbReference type="GeneID" id="10028891"/>
<dbReference type="InParanoid" id="E4UTX2"/>
<feature type="compositionally biased region" description="Basic residues" evidence="1">
    <location>
        <begin position="76"/>
        <end position="88"/>
    </location>
</feature>
<gene>
    <name evidence="2" type="ORF">MGYG_03782</name>
</gene>
<dbReference type="Proteomes" id="UP000002669">
    <property type="component" value="Unassembled WGS sequence"/>
</dbReference>
<dbReference type="VEuPathDB" id="FungiDB:MGYG_03782"/>
<name>E4UTX2_ARTGP</name>